<dbReference type="OrthoDB" id="876153at2"/>
<organism evidence="2 3">
    <name type="scientific">Hymenobacter gelipurpurascens</name>
    <dbReference type="NCBI Taxonomy" id="89968"/>
    <lineage>
        <taxon>Bacteria</taxon>
        <taxon>Pseudomonadati</taxon>
        <taxon>Bacteroidota</taxon>
        <taxon>Cytophagia</taxon>
        <taxon>Cytophagales</taxon>
        <taxon>Hymenobacteraceae</taxon>
        <taxon>Hymenobacter</taxon>
    </lineage>
</organism>
<reference evidence="3" key="1">
    <citation type="submission" date="2017-06" db="EMBL/GenBank/DDBJ databases">
        <authorList>
            <person name="Varghese N."/>
            <person name="Submissions S."/>
        </authorList>
    </citation>
    <scope>NUCLEOTIDE SEQUENCE [LARGE SCALE GENOMIC DNA]</scope>
    <source>
        <strain evidence="3">DSM 11116</strain>
    </source>
</reference>
<dbReference type="RefSeq" id="WP_088842939.1">
    <property type="nucleotide sequence ID" value="NZ_FYEW01000001.1"/>
</dbReference>
<dbReference type="Proteomes" id="UP000198131">
    <property type="component" value="Unassembled WGS sequence"/>
</dbReference>
<feature type="transmembrane region" description="Helical" evidence="1">
    <location>
        <begin position="163"/>
        <end position="183"/>
    </location>
</feature>
<name>A0A212TL04_9BACT</name>
<dbReference type="EMBL" id="FYEW01000001">
    <property type="protein sequence ID" value="SNC66682.1"/>
    <property type="molecule type" value="Genomic_DNA"/>
</dbReference>
<feature type="transmembrane region" description="Helical" evidence="1">
    <location>
        <begin position="203"/>
        <end position="224"/>
    </location>
</feature>
<feature type="transmembrane region" description="Helical" evidence="1">
    <location>
        <begin position="39"/>
        <end position="59"/>
    </location>
</feature>
<protein>
    <submittedName>
        <fullName evidence="2">Uncharacterized protein</fullName>
    </submittedName>
</protein>
<feature type="transmembrane region" description="Helical" evidence="1">
    <location>
        <begin position="123"/>
        <end position="142"/>
    </location>
</feature>
<feature type="transmembrane region" description="Helical" evidence="1">
    <location>
        <begin position="94"/>
        <end position="117"/>
    </location>
</feature>
<keyword evidence="1" id="KW-1133">Transmembrane helix</keyword>
<evidence type="ECO:0000313" key="3">
    <source>
        <dbReference type="Proteomes" id="UP000198131"/>
    </source>
</evidence>
<evidence type="ECO:0000313" key="2">
    <source>
        <dbReference type="EMBL" id="SNC66682.1"/>
    </source>
</evidence>
<keyword evidence="1" id="KW-0472">Membrane</keyword>
<accession>A0A212TL04</accession>
<feature type="transmembrane region" description="Helical" evidence="1">
    <location>
        <begin position="65"/>
        <end position="82"/>
    </location>
</feature>
<proteinExistence type="predicted"/>
<dbReference type="AlphaFoldDB" id="A0A212TL04"/>
<keyword evidence="1" id="KW-0812">Transmembrane</keyword>
<keyword evidence="3" id="KW-1185">Reference proteome</keyword>
<evidence type="ECO:0000256" key="1">
    <source>
        <dbReference type="SAM" id="Phobius"/>
    </source>
</evidence>
<sequence length="270" mass="31167">MDTWEGLHALNRALEAAPLLPFACGWVRRRRLPYAFRPVYYYVGAKSFLYFLDAFSRIVFHNNVYVYHLNTVLLVLLLTLTYRRLLPQQLLRIVPLGLWGFGIIALLDATVLNGLFIDVNSYSQAYGCALLIVLAILHVTYLTRNPTEPALEDRPEFFLSAAVLVYCSCSIVSYVAINVIYHMDYDIATIIRLDTLISSPDTLLMAIQMGLLAWMFHFFPLSVAPLRALPVWLHYSHWHPKPYLLLGQSLRNLRRLRRLERPRATAWRNG</sequence>
<gene>
    <name evidence="2" type="ORF">SAMN06265337_1694</name>
</gene>